<comment type="pathway">
    <text evidence="7">Cell wall biogenesis; peptidoglycan biosynthesis.</text>
</comment>
<dbReference type="PANTHER" id="PTHR22926:SF5">
    <property type="entry name" value="PHOSPHO-N-ACETYLMURAMOYL-PENTAPEPTIDE-TRANSFERASE HOMOLOG"/>
    <property type="match status" value="1"/>
</dbReference>
<accession>A0A6A7K6T4</accession>
<evidence type="ECO:0000256" key="7">
    <source>
        <dbReference type="HAMAP-Rule" id="MF_00038"/>
    </source>
</evidence>
<evidence type="ECO:0000313" key="11">
    <source>
        <dbReference type="Proteomes" id="UP000440004"/>
    </source>
</evidence>
<dbReference type="GO" id="GO:0051301">
    <property type="term" value="P:cell division"/>
    <property type="evidence" value="ECO:0007669"/>
    <property type="project" value="UniProtKB-KW"/>
</dbReference>
<keyword evidence="7 9" id="KW-0460">Magnesium</keyword>
<evidence type="ECO:0000256" key="8">
    <source>
        <dbReference type="NCBIfam" id="TIGR00445"/>
    </source>
</evidence>
<feature type="transmembrane region" description="Helical" evidence="7">
    <location>
        <begin position="174"/>
        <end position="192"/>
    </location>
</feature>
<name>A0A6A7K6T4_9FIRM</name>
<dbReference type="AlphaFoldDB" id="A0A6A7K6T4"/>
<comment type="function">
    <text evidence="7">Catalyzes the initial step of the lipid cycle reactions in the biosynthesis of the cell wall peptidoglycan: transfers peptidoglycan precursor phospho-MurNAc-pentapeptide from UDP-MurNAc-pentapeptide onto the lipid carrier undecaprenyl phosphate, yielding undecaprenyl-pyrophosphoryl-MurNAc-pentapeptide, known as lipid I.</text>
</comment>
<comment type="subcellular location">
    <subcellularLocation>
        <location evidence="7">Cell membrane</location>
        <topology evidence="7">Multi-pass membrane protein</topology>
    </subcellularLocation>
    <subcellularLocation>
        <location evidence="1">Membrane</location>
        <topology evidence="1">Multi-pass membrane protein</topology>
    </subcellularLocation>
</comment>
<dbReference type="RefSeq" id="WP_152802422.1">
    <property type="nucleotide sequence ID" value="NZ_WHNX01000006.1"/>
</dbReference>
<dbReference type="PANTHER" id="PTHR22926">
    <property type="entry name" value="PHOSPHO-N-ACETYLMURAMOYL-PENTAPEPTIDE-TRANSFERASE"/>
    <property type="match status" value="1"/>
</dbReference>
<keyword evidence="7" id="KW-0961">Cell wall biogenesis/degradation</keyword>
<dbReference type="NCBIfam" id="TIGR00445">
    <property type="entry name" value="mraY"/>
    <property type="match status" value="1"/>
</dbReference>
<dbReference type="InterPro" id="IPR000715">
    <property type="entry name" value="Glycosyl_transferase_4"/>
</dbReference>
<evidence type="ECO:0000256" key="1">
    <source>
        <dbReference type="ARBA" id="ARBA00004141"/>
    </source>
</evidence>
<dbReference type="GO" id="GO:0008963">
    <property type="term" value="F:phospho-N-acetylmuramoyl-pentapeptide-transferase activity"/>
    <property type="evidence" value="ECO:0007669"/>
    <property type="project" value="UniProtKB-UniRule"/>
</dbReference>
<feature type="transmembrane region" description="Helical" evidence="7">
    <location>
        <begin position="111"/>
        <end position="127"/>
    </location>
</feature>
<evidence type="ECO:0000256" key="9">
    <source>
        <dbReference type="PIRSR" id="PIRSR600715-1"/>
    </source>
</evidence>
<dbReference type="EC" id="2.7.8.13" evidence="7 8"/>
<feature type="transmembrane region" description="Helical" evidence="7">
    <location>
        <begin position="222"/>
        <end position="241"/>
    </location>
</feature>
<keyword evidence="4 7" id="KW-0812">Transmembrane</keyword>
<dbReference type="HAMAP" id="MF_00038">
    <property type="entry name" value="MraY"/>
    <property type="match status" value="1"/>
</dbReference>
<keyword evidence="7" id="KW-0133">Cell shape</keyword>
<keyword evidence="5 7" id="KW-1133">Transmembrane helix</keyword>
<dbReference type="PROSITE" id="PS01348">
    <property type="entry name" value="MRAY_2"/>
    <property type="match status" value="1"/>
</dbReference>
<evidence type="ECO:0000256" key="4">
    <source>
        <dbReference type="ARBA" id="ARBA00022692"/>
    </source>
</evidence>
<keyword evidence="7 9" id="KW-0479">Metal-binding</keyword>
<feature type="transmembrane region" description="Helical" evidence="7">
    <location>
        <begin position="147"/>
        <end position="167"/>
    </location>
</feature>
<feature type="binding site" evidence="9">
    <location>
        <position position="226"/>
    </location>
    <ligand>
        <name>Mg(2+)</name>
        <dbReference type="ChEBI" id="CHEBI:18420"/>
    </ligand>
</feature>
<proteinExistence type="inferred from homology"/>
<keyword evidence="11" id="KW-1185">Reference proteome</keyword>
<keyword evidence="7" id="KW-0131">Cell cycle</keyword>
<keyword evidence="7" id="KW-0132">Cell division</keyword>
<dbReference type="GO" id="GO:0005886">
    <property type="term" value="C:plasma membrane"/>
    <property type="evidence" value="ECO:0007669"/>
    <property type="project" value="UniProtKB-SubCell"/>
</dbReference>
<evidence type="ECO:0000313" key="10">
    <source>
        <dbReference type="EMBL" id="MPW25178.1"/>
    </source>
</evidence>
<keyword evidence="6 7" id="KW-0472">Membrane</keyword>
<feature type="transmembrane region" description="Helical" evidence="7">
    <location>
        <begin position="301"/>
        <end position="319"/>
    </location>
</feature>
<comment type="cofactor">
    <cofactor evidence="7 9">
        <name>Mg(2+)</name>
        <dbReference type="ChEBI" id="CHEBI:18420"/>
    </cofactor>
</comment>
<dbReference type="GO" id="GO:0051992">
    <property type="term" value="F:UDP-N-acetylmuramoyl-L-alanyl-D-glutamyl-meso-2,6-diaminopimelyl-D-alanyl-D-alanine:undecaprenyl-phosphate transferase activity"/>
    <property type="evidence" value="ECO:0007669"/>
    <property type="project" value="RHEA"/>
</dbReference>
<feature type="transmembrane region" description="Helical" evidence="7">
    <location>
        <begin position="247"/>
        <end position="270"/>
    </location>
</feature>
<keyword evidence="7" id="KW-1003">Cell membrane</keyword>
<dbReference type="GO" id="GO:0046872">
    <property type="term" value="F:metal ion binding"/>
    <property type="evidence" value="ECO:0007669"/>
    <property type="project" value="UniProtKB-KW"/>
</dbReference>
<evidence type="ECO:0000256" key="5">
    <source>
        <dbReference type="ARBA" id="ARBA00022989"/>
    </source>
</evidence>
<organism evidence="10 11">
    <name type="scientific">Alkalibaculum sporogenes</name>
    <dbReference type="NCBI Taxonomy" id="2655001"/>
    <lineage>
        <taxon>Bacteria</taxon>
        <taxon>Bacillati</taxon>
        <taxon>Bacillota</taxon>
        <taxon>Clostridia</taxon>
        <taxon>Eubacteriales</taxon>
        <taxon>Eubacteriaceae</taxon>
        <taxon>Alkalibaculum</taxon>
    </lineage>
</organism>
<dbReference type="Pfam" id="PF00953">
    <property type="entry name" value="Glycos_transf_4"/>
    <property type="match status" value="1"/>
</dbReference>
<evidence type="ECO:0000256" key="3">
    <source>
        <dbReference type="ARBA" id="ARBA00022679"/>
    </source>
</evidence>
<dbReference type="InterPro" id="IPR018480">
    <property type="entry name" value="PNAcMuramoyl-5peptid_Trfase_CS"/>
</dbReference>
<evidence type="ECO:0000256" key="2">
    <source>
        <dbReference type="ARBA" id="ARBA00005583"/>
    </source>
</evidence>
<dbReference type="GO" id="GO:0009252">
    <property type="term" value="P:peptidoglycan biosynthetic process"/>
    <property type="evidence" value="ECO:0007669"/>
    <property type="project" value="UniProtKB-UniRule"/>
</dbReference>
<evidence type="ECO:0000256" key="6">
    <source>
        <dbReference type="ARBA" id="ARBA00023136"/>
    </source>
</evidence>
<keyword evidence="3 7" id="KW-0808">Transferase</keyword>
<protein>
    <recommendedName>
        <fullName evidence="7 8">Phospho-N-acetylmuramoyl-pentapeptide-transferase</fullName>
        <ecNumber evidence="7 8">2.7.8.13</ecNumber>
    </recommendedName>
    <alternativeName>
        <fullName evidence="7">UDP-MurNAc-pentapeptide phosphotransferase</fullName>
    </alternativeName>
</protein>
<dbReference type="PROSITE" id="PS01347">
    <property type="entry name" value="MRAY_1"/>
    <property type="match status" value="1"/>
</dbReference>
<feature type="transmembrane region" description="Helical" evidence="7">
    <location>
        <begin position="75"/>
        <end position="99"/>
    </location>
</feature>
<comment type="catalytic activity">
    <reaction evidence="7">
        <text>UDP-N-acetyl-alpha-D-muramoyl-L-alanyl-gamma-D-glutamyl-meso-2,6-diaminopimeloyl-D-alanyl-D-alanine + di-trans,octa-cis-undecaprenyl phosphate = di-trans,octa-cis-undecaprenyl diphospho-N-acetyl-alpha-D-muramoyl-L-alanyl-D-glutamyl-meso-2,6-diaminopimeloyl-D-alanyl-D-alanine + UMP</text>
        <dbReference type="Rhea" id="RHEA:28386"/>
        <dbReference type="ChEBI" id="CHEBI:57865"/>
        <dbReference type="ChEBI" id="CHEBI:60392"/>
        <dbReference type="ChEBI" id="CHEBI:61386"/>
        <dbReference type="ChEBI" id="CHEBI:61387"/>
        <dbReference type="EC" id="2.7.8.13"/>
    </reaction>
</comment>
<feature type="transmembrane region" description="Helical" evidence="7">
    <location>
        <begin position="6"/>
        <end position="26"/>
    </location>
</feature>
<feature type="binding site" evidence="9">
    <location>
        <position position="166"/>
    </location>
    <ligand>
        <name>Mg(2+)</name>
        <dbReference type="ChEBI" id="CHEBI:18420"/>
    </ligand>
</feature>
<comment type="similarity">
    <text evidence="2 7">Belongs to the glycosyltransferase 4 family. MraY subfamily.</text>
</comment>
<dbReference type="UniPathway" id="UPA00219"/>
<reference evidence="10 11" key="1">
    <citation type="submission" date="2019-10" db="EMBL/GenBank/DDBJ databases">
        <title>Alkalibaculum tamaniensis sp.nov., a new alkaliphilic acetogen, isolated on methoxylated aromatics from a mud volcano.</title>
        <authorList>
            <person name="Khomyakova M.A."/>
            <person name="Merkel A.Y."/>
            <person name="Bonch-Osmolovskaya E.A."/>
            <person name="Slobodkin A.I."/>
        </authorList>
    </citation>
    <scope>NUCLEOTIDE SEQUENCE [LARGE SCALE GENOMIC DNA]</scope>
    <source>
        <strain evidence="10 11">M08DMB</strain>
    </source>
</reference>
<keyword evidence="7" id="KW-0573">Peptidoglycan synthesis</keyword>
<dbReference type="Pfam" id="PF10555">
    <property type="entry name" value="MraY_sig1"/>
    <property type="match status" value="1"/>
</dbReference>
<sequence>MKLVILSTFISFIIIFIIGPYFIPFLQRLKFGQSIREEGPQSHMVKSGTPTMGGLMILFAIILTSLLFITNRTELFVALIATIGFGIIGFIDDFIKIILKRNLGLKAYQKLLLQFAIAIFIAVYAANHQNIGTVLAVPFTNMLLDMNFLYIPFTIIFIVGFVNAVNLTDGLDGLASGASFFSAVFFVIASLYNGYYELALFAGSLVGACLGFLRYNIYPAKVFMGDTGSLALGGALISLAVLTRMELFFFIVGGLFLVEAASVIIQVSYFKISKGKRIFRMTPIHHHYELKGWHEKKVVRVFWLIAFLLAIIGYIALIINI</sequence>
<feature type="transmembrane region" description="Helical" evidence="7">
    <location>
        <begin position="47"/>
        <end position="69"/>
    </location>
</feature>
<dbReference type="GO" id="GO:0071555">
    <property type="term" value="P:cell wall organization"/>
    <property type="evidence" value="ECO:0007669"/>
    <property type="project" value="UniProtKB-KW"/>
</dbReference>
<gene>
    <name evidence="7" type="primary">mraY</name>
    <name evidence="10" type="ORF">GC105_05160</name>
</gene>
<dbReference type="Proteomes" id="UP000440004">
    <property type="component" value="Unassembled WGS sequence"/>
</dbReference>
<dbReference type="InterPro" id="IPR003524">
    <property type="entry name" value="PNAcMuramoyl-5peptid_Trfase"/>
</dbReference>
<dbReference type="EMBL" id="WHNX01000006">
    <property type="protein sequence ID" value="MPW25178.1"/>
    <property type="molecule type" value="Genomic_DNA"/>
</dbReference>
<dbReference type="CDD" id="cd06852">
    <property type="entry name" value="GT_MraY"/>
    <property type="match status" value="1"/>
</dbReference>
<dbReference type="GO" id="GO:0008360">
    <property type="term" value="P:regulation of cell shape"/>
    <property type="evidence" value="ECO:0007669"/>
    <property type="project" value="UniProtKB-KW"/>
</dbReference>
<comment type="caution">
    <text evidence="10">The sequence shown here is derived from an EMBL/GenBank/DDBJ whole genome shotgun (WGS) entry which is preliminary data.</text>
</comment>